<evidence type="ECO:0000256" key="2">
    <source>
        <dbReference type="ARBA" id="ARBA00007832"/>
    </source>
</evidence>
<dbReference type="PANTHER" id="PTHR34384">
    <property type="entry name" value="L-2,3-DIAMINOPROPANOATE--CITRATE LIGASE"/>
    <property type="match status" value="1"/>
</dbReference>
<dbReference type="Proteomes" id="UP000460435">
    <property type="component" value="Unassembled WGS sequence"/>
</dbReference>
<accession>A0A7K3MBF1</accession>
<sequence length="596" mass="65846">MINTDKGDAAKQAADDAGVRALLTCWVRETTNWSLEPRARFPELAATPAAPVLVVPLPHWNARLVAGVTRQSRTFRHELRSPVHVVVGDLPPRPIRIETLAALLTDELGPGPNGSLLSRILDSTSAVAAHLRARATEIDRLWSPEPLSFGESEQALLLGHMAHPTPKSRGEMTSCQRLAYSPETAGRFSLRWLAVEPDLVRHASAVETPAPELAEHLLRKDPATDLVALDAMLDAVGPRILIPAHPFEADHLADDPATARLFGNGSVVDLGELGSPYLPTTSVRTVYRREAPWQLKFSLHVRVTNSMRVTLPKELDRAVEAATLALTDVGRQVRAVAPRFTLLQDPAYLTVADDAQLSNGFSVLLRENRWQPGAACDVSALTTLCQDHPYGGRSRLAAIVAAIARREHRSETDVAREWFARFCDVVVRSLIRLYLDVGLCFEAHQQNTLVELDSGWPVHGVYRDSQGYFHREAAHADLTQVIPRLGEATESIFPEALADERLVYYLFVNLTLGVVNALGTTVDEDVLLRDVRRLLNDERSPGGRYPASLLDRLLDDERWPCKANLLTRAHDMDELVGDIASQSVYVTLPNPLREDQ</sequence>
<reference evidence="5 6" key="1">
    <citation type="submission" date="2019-11" db="EMBL/GenBank/DDBJ databases">
        <authorList>
            <person name="Li X.-J."/>
            <person name="Feng X.-M."/>
        </authorList>
    </citation>
    <scope>NUCLEOTIDE SEQUENCE [LARGE SCALE GENOMIC DNA]</scope>
    <source>
        <strain evidence="5 6">XMNu-373</strain>
    </source>
</reference>
<dbReference type="EMBL" id="WLZY01000013">
    <property type="protein sequence ID" value="NDL60623.1"/>
    <property type="molecule type" value="Genomic_DNA"/>
</dbReference>
<comment type="caution">
    <text evidence="5">The sequence shown here is derived from an EMBL/GenBank/DDBJ whole genome shotgun (WGS) entry which is preliminary data.</text>
</comment>
<dbReference type="PANTHER" id="PTHR34384:SF5">
    <property type="entry name" value="L-2,3-DIAMINOPROPANOATE--CITRATE LIGASE"/>
    <property type="match status" value="1"/>
</dbReference>
<evidence type="ECO:0000259" key="3">
    <source>
        <dbReference type="Pfam" id="PF04183"/>
    </source>
</evidence>
<evidence type="ECO:0000259" key="4">
    <source>
        <dbReference type="Pfam" id="PF06276"/>
    </source>
</evidence>
<dbReference type="InterPro" id="IPR022770">
    <property type="entry name" value="IucA/IucC-like_C"/>
</dbReference>
<dbReference type="Pfam" id="PF04183">
    <property type="entry name" value="IucA_IucC"/>
    <property type="match status" value="1"/>
</dbReference>
<protein>
    <submittedName>
        <fullName evidence="5">IucA/IucC family siderophore biosynthesis protein</fullName>
    </submittedName>
</protein>
<dbReference type="RefSeq" id="WP_162453337.1">
    <property type="nucleotide sequence ID" value="NZ_WLZY01000013.1"/>
</dbReference>
<dbReference type="GO" id="GO:0016881">
    <property type="term" value="F:acid-amino acid ligase activity"/>
    <property type="evidence" value="ECO:0007669"/>
    <property type="project" value="UniProtKB-ARBA"/>
</dbReference>
<feature type="domain" description="Aerobactin siderophore biosynthesis IucA/IucC-like C-terminal" evidence="4">
    <location>
        <begin position="417"/>
        <end position="575"/>
    </location>
</feature>
<organism evidence="5 6">
    <name type="scientific">Phytoactinopolyspora mesophila</name>
    <dbReference type="NCBI Taxonomy" id="2650750"/>
    <lineage>
        <taxon>Bacteria</taxon>
        <taxon>Bacillati</taxon>
        <taxon>Actinomycetota</taxon>
        <taxon>Actinomycetes</taxon>
        <taxon>Jiangellales</taxon>
        <taxon>Jiangellaceae</taxon>
        <taxon>Phytoactinopolyspora</taxon>
    </lineage>
</organism>
<feature type="domain" description="Aerobactin siderophore biosynthesis IucA/IucC N-terminal" evidence="3">
    <location>
        <begin position="149"/>
        <end position="369"/>
    </location>
</feature>
<keyword evidence="6" id="KW-1185">Reference proteome</keyword>
<evidence type="ECO:0000256" key="1">
    <source>
        <dbReference type="ARBA" id="ARBA00004924"/>
    </source>
</evidence>
<dbReference type="InterPro" id="IPR007310">
    <property type="entry name" value="Aerobactin_biosyn_IucA/IucC_N"/>
</dbReference>
<evidence type="ECO:0000313" key="6">
    <source>
        <dbReference type="Proteomes" id="UP000460435"/>
    </source>
</evidence>
<comment type="pathway">
    <text evidence="1">Siderophore biosynthesis.</text>
</comment>
<dbReference type="AlphaFoldDB" id="A0A7K3MBF1"/>
<comment type="similarity">
    <text evidence="2">Belongs to the IucA/IucC family.</text>
</comment>
<name>A0A7K3MBF1_9ACTN</name>
<dbReference type="InterPro" id="IPR037455">
    <property type="entry name" value="LucA/IucC-like"/>
</dbReference>
<proteinExistence type="inferred from homology"/>
<dbReference type="GO" id="GO:0019290">
    <property type="term" value="P:siderophore biosynthetic process"/>
    <property type="evidence" value="ECO:0007669"/>
    <property type="project" value="InterPro"/>
</dbReference>
<dbReference type="Pfam" id="PF06276">
    <property type="entry name" value="FhuF"/>
    <property type="match status" value="1"/>
</dbReference>
<dbReference type="Gene3D" id="1.10.510.40">
    <property type="match status" value="1"/>
</dbReference>
<gene>
    <name evidence="5" type="ORF">F7O44_26435</name>
</gene>
<evidence type="ECO:0000313" key="5">
    <source>
        <dbReference type="EMBL" id="NDL60623.1"/>
    </source>
</evidence>